<dbReference type="InterPro" id="IPR011663">
    <property type="entry name" value="UTRA"/>
</dbReference>
<dbReference type="Pfam" id="PF07702">
    <property type="entry name" value="UTRA"/>
    <property type="match status" value="1"/>
</dbReference>
<dbReference type="SUPFAM" id="SSF64288">
    <property type="entry name" value="Chorismate lyase-like"/>
    <property type="match status" value="1"/>
</dbReference>
<evidence type="ECO:0000313" key="2">
    <source>
        <dbReference type="EMBL" id="SQC91682.1"/>
    </source>
</evidence>
<reference evidence="2 3" key="1">
    <citation type="submission" date="2018-06" db="EMBL/GenBank/DDBJ databases">
        <authorList>
            <consortium name="Pathogen Informatics"/>
            <person name="Doyle S."/>
        </authorList>
    </citation>
    <scope>NUCLEOTIDE SEQUENCE [LARGE SCALE GENOMIC DNA]</scope>
    <source>
        <strain evidence="2 3">NCTC12120</strain>
    </source>
</reference>
<evidence type="ECO:0000313" key="3">
    <source>
        <dbReference type="Proteomes" id="UP000251197"/>
    </source>
</evidence>
<gene>
    <name evidence="2" type="ORF">NCTC12120_04854</name>
</gene>
<dbReference type="Gene3D" id="3.40.1410.10">
    <property type="entry name" value="Chorismate lyase-like"/>
    <property type="match status" value="1"/>
</dbReference>
<sequence>MPAKDFPDLNQKAIESSLQQYVLSKGHRISHLLTRYQAVAVNKEQAQLLECKKGPARDANQQSRHSGRGTGCLKLAISSISTIPVPTLSLSTTPIWLGVKRLKACGSRRWAGGFASIRAGDIPPGNVPPAPGQTPRQCPVFPVDTYSLFLQLGRQGTRLQCSL</sequence>
<feature type="domain" description="UbiC transcription regulator-associated" evidence="1">
    <location>
        <begin position="1"/>
        <end position="54"/>
    </location>
</feature>
<evidence type="ECO:0000259" key="1">
    <source>
        <dbReference type="Pfam" id="PF07702"/>
    </source>
</evidence>
<dbReference type="InterPro" id="IPR028978">
    <property type="entry name" value="Chorismate_lyase_/UTRA_dom_sf"/>
</dbReference>
<protein>
    <recommendedName>
        <fullName evidence="1">UbiC transcription regulator-associated domain-containing protein</fullName>
    </recommendedName>
</protein>
<dbReference type="EMBL" id="UAVU01000008">
    <property type="protein sequence ID" value="SQC91682.1"/>
    <property type="molecule type" value="Genomic_DNA"/>
</dbReference>
<accession>A0A2X3IGV3</accession>
<organism evidence="2 3">
    <name type="scientific">Cedecea neteri</name>
    <dbReference type="NCBI Taxonomy" id="158822"/>
    <lineage>
        <taxon>Bacteria</taxon>
        <taxon>Pseudomonadati</taxon>
        <taxon>Pseudomonadota</taxon>
        <taxon>Gammaproteobacteria</taxon>
        <taxon>Enterobacterales</taxon>
        <taxon>Enterobacteriaceae</taxon>
        <taxon>Cedecea</taxon>
    </lineage>
</organism>
<dbReference type="GO" id="GO:0006355">
    <property type="term" value="P:regulation of DNA-templated transcription"/>
    <property type="evidence" value="ECO:0007669"/>
    <property type="project" value="InterPro"/>
</dbReference>
<name>A0A2X3IGV3_9ENTR</name>
<dbReference type="AlphaFoldDB" id="A0A2X3IGV3"/>
<dbReference type="Proteomes" id="UP000251197">
    <property type="component" value="Unassembled WGS sequence"/>
</dbReference>
<proteinExistence type="predicted"/>
<dbReference type="GO" id="GO:0003677">
    <property type="term" value="F:DNA binding"/>
    <property type="evidence" value="ECO:0007669"/>
    <property type="project" value="InterPro"/>
</dbReference>